<evidence type="ECO:0000256" key="2">
    <source>
        <dbReference type="ARBA" id="ARBA00005983"/>
    </source>
</evidence>
<name>A0A7W3JV86_9MICO</name>
<accession>A0A7W3JV86</accession>
<keyword evidence="8" id="KW-1208">Phospholipid metabolism</keyword>
<keyword evidence="6" id="KW-0067">ATP-binding</keyword>
<dbReference type="GO" id="GO:0005524">
    <property type="term" value="F:ATP binding"/>
    <property type="evidence" value="ECO:0007669"/>
    <property type="project" value="UniProtKB-KW"/>
</dbReference>
<evidence type="ECO:0000256" key="7">
    <source>
        <dbReference type="ARBA" id="ARBA00023209"/>
    </source>
</evidence>
<dbReference type="InterPro" id="IPR045540">
    <property type="entry name" value="YegS/DAGK_C"/>
</dbReference>
<evidence type="ECO:0000256" key="5">
    <source>
        <dbReference type="ARBA" id="ARBA00022777"/>
    </source>
</evidence>
<dbReference type="Gene3D" id="3.40.50.10330">
    <property type="entry name" value="Probable inorganic polyphosphate/atp-NAD kinase, domain 1"/>
    <property type="match status" value="1"/>
</dbReference>
<evidence type="ECO:0000313" key="11">
    <source>
        <dbReference type="Proteomes" id="UP000524237"/>
    </source>
</evidence>
<dbReference type="InterPro" id="IPR017438">
    <property type="entry name" value="ATP-NAD_kinase_N"/>
</dbReference>
<dbReference type="InterPro" id="IPR016064">
    <property type="entry name" value="NAD/diacylglycerol_kinase_sf"/>
</dbReference>
<dbReference type="SUPFAM" id="SSF111331">
    <property type="entry name" value="NAD kinase/diacylglycerol kinase-like"/>
    <property type="match status" value="1"/>
</dbReference>
<feature type="domain" description="DAGKc" evidence="9">
    <location>
        <begin position="14"/>
        <end position="145"/>
    </location>
</feature>
<dbReference type="InterPro" id="IPR001206">
    <property type="entry name" value="Diacylglycerol_kinase_cat_dom"/>
</dbReference>
<evidence type="ECO:0000256" key="8">
    <source>
        <dbReference type="ARBA" id="ARBA00023264"/>
    </source>
</evidence>
<evidence type="ECO:0000256" key="4">
    <source>
        <dbReference type="ARBA" id="ARBA00022741"/>
    </source>
</evidence>
<evidence type="ECO:0000256" key="6">
    <source>
        <dbReference type="ARBA" id="ARBA00022840"/>
    </source>
</evidence>
<dbReference type="AlphaFoldDB" id="A0A7W3JV86"/>
<dbReference type="Gene3D" id="2.60.200.40">
    <property type="match status" value="1"/>
</dbReference>
<dbReference type="EMBL" id="JACGWU010000008">
    <property type="protein sequence ID" value="MBA8829859.1"/>
    <property type="molecule type" value="Genomic_DNA"/>
</dbReference>
<dbReference type="GO" id="GO:0008654">
    <property type="term" value="P:phospholipid biosynthetic process"/>
    <property type="evidence" value="ECO:0007669"/>
    <property type="project" value="UniProtKB-KW"/>
</dbReference>
<keyword evidence="5 10" id="KW-0418">Kinase</keyword>
<dbReference type="Pfam" id="PF19279">
    <property type="entry name" value="YegS_C"/>
    <property type="match status" value="1"/>
</dbReference>
<dbReference type="GO" id="GO:0016301">
    <property type="term" value="F:kinase activity"/>
    <property type="evidence" value="ECO:0007669"/>
    <property type="project" value="UniProtKB-KW"/>
</dbReference>
<proteinExistence type="inferred from homology"/>
<keyword evidence="7" id="KW-0443">Lipid metabolism</keyword>
<keyword evidence="7" id="KW-0594">Phospholipid biosynthesis</keyword>
<sequence>MTDSGFSVREQRTFVDSHAAVIYNPHSVNVASLRDAFTREEKIASLGPTIFIATTAADDGAIVAAREALESNPSVIVAIGGDGTIRAVAETIQGRDIPLGIIPTGTGNLLARTLGIPLMDMKRAIHVALNGADRLIDAVVADLGLDGHTRRHVFLVMAGIGLDADMAAETDGRLKKHIGWLAYVAPIAQSVGRNRHHEAVVVVDDGEARPIKAHTMIVGNCGSLPGNLLLLPEAVIDDGLLDAVILRPKGPGGWARIWSRLAVGGVLHRVKGGPQILRAAPTFHALRYTQARTLEVRLHSPQRIELDGDSFGAVSTLRVSIVHNGLTVRVPPETIF</sequence>
<gene>
    <name evidence="10" type="ORF">FB555_001985</name>
</gene>
<evidence type="ECO:0000259" key="9">
    <source>
        <dbReference type="PROSITE" id="PS50146"/>
    </source>
</evidence>
<keyword evidence="7" id="KW-0444">Lipid biosynthesis</keyword>
<evidence type="ECO:0000313" key="10">
    <source>
        <dbReference type="EMBL" id="MBA8829859.1"/>
    </source>
</evidence>
<dbReference type="PANTHER" id="PTHR12358:SF54">
    <property type="entry name" value="SPHINGOSINE KINASE RELATED PROTEIN"/>
    <property type="match status" value="1"/>
</dbReference>
<evidence type="ECO:0000256" key="1">
    <source>
        <dbReference type="ARBA" id="ARBA00001946"/>
    </source>
</evidence>
<dbReference type="Proteomes" id="UP000524237">
    <property type="component" value="Unassembled WGS sequence"/>
</dbReference>
<dbReference type="SMART" id="SM00046">
    <property type="entry name" value="DAGKc"/>
    <property type="match status" value="1"/>
</dbReference>
<dbReference type="InterPro" id="IPR050187">
    <property type="entry name" value="Lipid_Phosphate_FormReg"/>
</dbReference>
<reference evidence="10 11" key="1">
    <citation type="submission" date="2020-07" db="EMBL/GenBank/DDBJ databases">
        <title>Sequencing the genomes of 1000 actinobacteria strains.</title>
        <authorList>
            <person name="Klenk H.-P."/>
        </authorList>
    </citation>
    <scope>NUCLEOTIDE SEQUENCE [LARGE SCALE GENOMIC DNA]</scope>
    <source>
        <strain evidence="10 11">DSM 23737</strain>
    </source>
</reference>
<comment type="cofactor">
    <cofactor evidence="1">
        <name>Mg(2+)</name>
        <dbReference type="ChEBI" id="CHEBI:18420"/>
    </cofactor>
</comment>
<organism evidence="10 11">
    <name type="scientific">Alpinimonas psychrophila</name>
    <dbReference type="NCBI Taxonomy" id="748908"/>
    <lineage>
        <taxon>Bacteria</taxon>
        <taxon>Bacillati</taxon>
        <taxon>Actinomycetota</taxon>
        <taxon>Actinomycetes</taxon>
        <taxon>Micrococcales</taxon>
        <taxon>Microbacteriaceae</taxon>
        <taxon>Alpinimonas</taxon>
    </lineage>
</organism>
<comment type="similarity">
    <text evidence="2">Belongs to the diacylglycerol/lipid kinase family.</text>
</comment>
<dbReference type="RefSeq" id="WP_182485280.1">
    <property type="nucleotide sequence ID" value="NZ_JACGWU010000008.1"/>
</dbReference>
<dbReference type="Pfam" id="PF00781">
    <property type="entry name" value="DAGK_cat"/>
    <property type="match status" value="1"/>
</dbReference>
<dbReference type="PROSITE" id="PS50146">
    <property type="entry name" value="DAGK"/>
    <property type="match status" value="1"/>
</dbReference>
<keyword evidence="4" id="KW-0547">Nucleotide-binding</keyword>
<comment type="caution">
    <text evidence="10">The sequence shown here is derived from an EMBL/GenBank/DDBJ whole genome shotgun (WGS) entry which is preliminary data.</text>
</comment>
<keyword evidence="11" id="KW-1185">Reference proteome</keyword>
<protein>
    <submittedName>
        <fullName evidence="10">Diacylglycerol kinase family enzyme</fullName>
    </submittedName>
</protein>
<dbReference type="PANTHER" id="PTHR12358">
    <property type="entry name" value="SPHINGOSINE KINASE"/>
    <property type="match status" value="1"/>
</dbReference>
<evidence type="ECO:0000256" key="3">
    <source>
        <dbReference type="ARBA" id="ARBA00022679"/>
    </source>
</evidence>
<keyword evidence="3" id="KW-0808">Transferase</keyword>